<evidence type="ECO:0000313" key="3">
    <source>
        <dbReference type="Proteomes" id="UP000663854"/>
    </source>
</evidence>
<evidence type="ECO:0000313" key="1">
    <source>
        <dbReference type="EMBL" id="CAF1474615.1"/>
    </source>
</evidence>
<dbReference type="Proteomes" id="UP000663854">
    <property type="component" value="Unassembled WGS sequence"/>
</dbReference>
<dbReference type="EMBL" id="CAJNOL010009860">
    <property type="protein sequence ID" value="CAF1646125.1"/>
    <property type="molecule type" value="Genomic_DNA"/>
</dbReference>
<proteinExistence type="predicted"/>
<gene>
    <name evidence="2" type="ORF">JXQ802_LOCUS53907</name>
    <name evidence="1" type="ORF">PYM288_LOCUS37490</name>
</gene>
<reference evidence="1" key="1">
    <citation type="submission" date="2021-02" db="EMBL/GenBank/DDBJ databases">
        <authorList>
            <person name="Nowell W R."/>
        </authorList>
    </citation>
    <scope>NUCLEOTIDE SEQUENCE</scope>
</reference>
<evidence type="ECO:0000313" key="4">
    <source>
        <dbReference type="Proteomes" id="UP000663870"/>
    </source>
</evidence>
<evidence type="ECO:0000313" key="2">
    <source>
        <dbReference type="EMBL" id="CAF1646125.1"/>
    </source>
</evidence>
<protein>
    <submittedName>
        <fullName evidence="1">Uncharacterized protein</fullName>
    </submittedName>
</protein>
<dbReference type="Proteomes" id="UP000663870">
    <property type="component" value="Unassembled WGS sequence"/>
</dbReference>
<dbReference type="EMBL" id="CAJNOH010008177">
    <property type="protein sequence ID" value="CAF1474615.1"/>
    <property type="molecule type" value="Genomic_DNA"/>
</dbReference>
<feature type="non-terminal residue" evidence="1">
    <location>
        <position position="1"/>
    </location>
</feature>
<name>A0A815RAN1_9BILA</name>
<sequence>RILSLQLTEQLHNSNLQSEKEFVSQAQQLREEQDVATTTQFNQGISTAEEEENYGEGQDAEFFNPMNSFIIIDLPWPRATEGHKGK</sequence>
<organism evidence="1 3">
    <name type="scientific">Rotaria sordida</name>
    <dbReference type="NCBI Taxonomy" id="392033"/>
    <lineage>
        <taxon>Eukaryota</taxon>
        <taxon>Metazoa</taxon>
        <taxon>Spiralia</taxon>
        <taxon>Gnathifera</taxon>
        <taxon>Rotifera</taxon>
        <taxon>Eurotatoria</taxon>
        <taxon>Bdelloidea</taxon>
        <taxon>Philodinida</taxon>
        <taxon>Philodinidae</taxon>
        <taxon>Rotaria</taxon>
    </lineage>
</organism>
<accession>A0A815RAN1</accession>
<dbReference type="AlphaFoldDB" id="A0A815RAN1"/>
<comment type="caution">
    <text evidence="1">The sequence shown here is derived from an EMBL/GenBank/DDBJ whole genome shotgun (WGS) entry which is preliminary data.</text>
</comment>
<keyword evidence="4" id="KW-1185">Reference proteome</keyword>